<evidence type="ECO:0000313" key="3">
    <source>
        <dbReference type="Proteomes" id="UP001150217"/>
    </source>
</evidence>
<sequence>RRLLCHFSFVAPSSLFRRPQFLTCYELAVQPETPTSLGADTDGDARRTCNLNEVCPLSAVGPEPAQAGAVPSVQHVDPCQSQHPQLERLPHSPLRKRDSR</sequence>
<evidence type="ECO:0000313" key="2">
    <source>
        <dbReference type="EMBL" id="KAJ4501797.1"/>
    </source>
</evidence>
<proteinExistence type="predicted"/>
<organism evidence="2 3">
    <name type="scientific">Lentinula lateritia</name>
    <dbReference type="NCBI Taxonomy" id="40482"/>
    <lineage>
        <taxon>Eukaryota</taxon>
        <taxon>Fungi</taxon>
        <taxon>Dikarya</taxon>
        <taxon>Basidiomycota</taxon>
        <taxon>Agaricomycotina</taxon>
        <taxon>Agaricomycetes</taxon>
        <taxon>Agaricomycetidae</taxon>
        <taxon>Agaricales</taxon>
        <taxon>Marasmiineae</taxon>
        <taxon>Omphalotaceae</taxon>
        <taxon>Lentinula</taxon>
    </lineage>
</organism>
<dbReference type="Proteomes" id="UP001150217">
    <property type="component" value="Unassembled WGS sequence"/>
</dbReference>
<comment type="caution">
    <text evidence="2">The sequence shown here is derived from an EMBL/GenBank/DDBJ whole genome shotgun (WGS) entry which is preliminary data.</text>
</comment>
<reference evidence="2" key="1">
    <citation type="submission" date="2022-08" db="EMBL/GenBank/DDBJ databases">
        <title>A Global Phylogenomic Analysis of the Shiitake Genus Lentinula.</title>
        <authorList>
            <consortium name="DOE Joint Genome Institute"/>
            <person name="Sierra-Patev S."/>
            <person name="Min B."/>
            <person name="Naranjo-Ortiz M."/>
            <person name="Looney B."/>
            <person name="Konkel Z."/>
            <person name="Slot J.C."/>
            <person name="Sakamoto Y."/>
            <person name="Steenwyk J.L."/>
            <person name="Rokas A."/>
            <person name="Carro J."/>
            <person name="Camarero S."/>
            <person name="Ferreira P."/>
            <person name="Molpeceres G."/>
            <person name="Ruiz-Duenas F.J."/>
            <person name="Serrano A."/>
            <person name="Henrissat B."/>
            <person name="Drula E."/>
            <person name="Hughes K.W."/>
            <person name="Mata J.L."/>
            <person name="Ishikawa N.K."/>
            <person name="Vargas-Isla R."/>
            <person name="Ushijima S."/>
            <person name="Smith C.A."/>
            <person name="Ahrendt S."/>
            <person name="Andreopoulos W."/>
            <person name="He G."/>
            <person name="Labutti K."/>
            <person name="Lipzen A."/>
            <person name="Ng V."/>
            <person name="Riley R."/>
            <person name="Sandor L."/>
            <person name="Barry K."/>
            <person name="Martinez A.T."/>
            <person name="Xiao Y."/>
            <person name="Gibbons J.G."/>
            <person name="Terashima K."/>
            <person name="Grigoriev I.V."/>
            <person name="Hibbett D.S."/>
        </authorList>
    </citation>
    <scope>NUCLEOTIDE SEQUENCE</scope>
    <source>
        <strain evidence="2">RHP3577 ss4</strain>
    </source>
</reference>
<protein>
    <submittedName>
        <fullName evidence="2">Uncharacterized protein</fullName>
    </submittedName>
</protein>
<accession>A0ABQ8VZJ1</accession>
<dbReference type="EMBL" id="JANVFT010000001">
    <property type="protein sequence ID" value="KAJ4501797.1"/>
    <property type="molecule type" value="Genomic_DNA"/>
</dbReference>
<evidence type="ECO:0000256" key="1">
    <source>
        <dbReference type="SAM" id="MobiDB-lite"/>
    </source>
</evidence>
<keyword evidence="3" id="KW-1185">Reference proteome</keyword>
<gene>
    <name evidence="2" type="ORF">C8R41DRAFT_976731</name>
</gene>
<feature type="non-terminal residue" evidence="2">
    <location>
        <position position="1"/>
    </location>
</feature>
<feature type="region of interest" description="Disordered" evidence="1">
    <location>
        <begin position="62"/>
        <end position="100"/>
    </location>
</feature>
<name>A0ABQ8VZJ1_9AGAR</name>